<dbReference type="Proteomes" id="UP000221011">
    <property type="component" value="Chromosome"/>
</dbReference>
<dbReference type="RefSeq" id="WP_098245349.1">
    <property type="nucleotide sequence ID" value="NZ_CP022685.1"/>
</dbReference>
<dbReference type="GO" id="GO:0043190">
    <property type="term" value="C:ATP-binding cassette (ABC) transporter complex"/>
    <property type="evidence" value="ECO:0007669"/>
    <property type="project" value="InterPro"/>
</dbReference>
<dbReference type="Pfam" id="PF01061">
    <property type="entry name" value="ABC2_membrane"/>
    <property type="match status" value="1"/>
</dbReference>
<organism evidence="8 9">
    <name type="scientific">Streptomyces formicae</name>
    <dbReference type="NCBI Taxonomy" id="1616117"/>
    <lineage>
        <taxon>Bacteria</taxon>
        <taxon>Bacillati</taxon>
        <taxon>Actinomycetota</taxon>
        <taxon>Actinomycetes</taxon>
        <taxon>Kitasatosporales</taxon>
        <taxon>Streptomycetaceae</taxon>
        <taxon>Streptomyces</taxon>
    </lineage>
</organism>
<proteinExistence type="predicted"/>
<sequence length="264" mass="28054">MSTLQTRPQARRLALPLIAVRFHWLSLWNWRQVYYGRIIEPIAYLLFLAAGIGGALASGPGQSLGAYLAFVVPGMFAMLAFRSGTAAVSDVANDRKWGVFAFYALHGGGPAGYLSSIVTILGTVFLAQLAMVLVLAAVLGGLADVSGPHLMTTVLTALLVDAGWIAAGATVAARVQSYAARDFLLTLTTLPVVLAAPLFYPLDSAPAYLRAVAHADPLTYQVAWLRDTWSGDPSGLLWAALWAAITATGAVPMLARADRVTRER</sequence>
<dbReference type="PANTHER" id="PTHR43229">
    <property type="entry name" value="NODULATION PROTEIN J"/>
    <property type="match status" value="1"/>
</dbReference>
<evidence type="ECO:0000256" key="1">
    <source>
        <dbReference type="ARBA" id="ARBA00004141"/>
    </source>
</evidence>
<feature type="domain" description="ABC-2 type transporter transmembrane" evidence="7">
    <location>
        <begin position="20"/>
        <end position="227"/>
    </location>
</feature>
<dbReference type="InterPro" id="IPR000412">
    <property type="entry name" value="ABC_2_transport"/>
</dbReference>
<feature type="transmembrane region" description="Helical" evidence="6">
    <location>
        <begin position="66"/>
        <end position="85"/>
    </location>
</feature>
<keyword evidence="4 6" id="KW-0472">Membrane</keyword>
<dbReference type="EMBL" id="CP022685">
    <property type="protein sequence ID" value="ATL31172.1"/>
    <property type="molecule type" value="Genomic_DNA"/>
</dbReference>
<dbReference type="InterPro" id="IPR051784">
    <property type="entry name" value="Nod_factor_ABC_transporter"/>
</dbReference>
<dbReference type="GO" id="GO:0140359">
    <property type="term" value="F:ABC-type transporter activity"/>
    <property type="evidence" value="ECO:0007669"/>
    <property type="project" value="InterPro"/>
</dbReference>
<dbReference type="PIRSF" id="PIRSF006648">
    <property type="entry name" value="DrrB"/>
    <property type="match status" value="1"/>
</dbReference>
<feature type="transmembrane region" description="Helical" evidence="6">
    <location>
        <begin position="121"/>
        <end position="143"/>
    </location>
</feature>
<dbReference type="KEGG" id="sfk:KY5_6154"/>
<gene>
    <name evidence="8" type="ORF">KY5_6154</name>
</gene>
<name>A0A291QHU7_9ACTN</name>
<keyword evidence="3 6" id="KW-1133">Transmembrane helix</keyword>
<evidence type="ECO:0000259" key="7">
    <source>
        <dbReference type="Pfam" id="PF01061"/>
    </source>
</evidence>
<evidence type="ECO:0000313" key="9">
    <source>
        <dbReference type="Proteomes" id="UP000221011"/>
    </source>
</evidence>
<protein>
    <submittedName>
        <fullName evidence="8">ABC-2 transporter, permease protein, putative</fullName>
    </submittedName>
</protein>
<feature type="transmembrane region" description="Helical" evidence="6">
    <location>
        <begin position="235"/>
        <end position="255"/>
    </location>
</feature>
<dbReference type="AlphaFoldDB" id="A0A291QHU7"/>
<evidence type="ECO:0000256" key="3">
    <source>
        <dbReference type="ARBA" id="ARBA00022989"/>
    </source>
</evidence>
<comment type="subcellular location">
    <subcellularLocation>
        <location evidence="1">Membrane</location>
        <topology evidence="1">Multi-pass membrane protein</topology>
    </subcellularLocation>
</comment>
<keyword evidence="9" id="KW-1185">Reference proteome</keyword>
<evidence type="ECO:0000256" key="2">
    <source>
        <dbReference type="ARBA" id="ARBA00022692"/>
    </source>
</evidence>
<dbReference type="PANTHER" id="PTHR43229:SF2">
    <property type="entry name" value="NODULATION PROTEIN J"/>
    <property type="match status" value="1"/>
</dbReference>
<evidence type="ECO:0000256" key="4">
    <source>
        <dbReference type="ARBA" id="ARBA00023136"/>
    </source>
</evidence>
<keyword evidence="5" id="KW-0046">Antibiotic resistance</keyword>
<dbReference type="GO" id="GO:0046677">
    <property type="term" value="P:response to antibiotic"/>
    <property type="evidence" value="ECO:0007669"/>
    <property type="project" value="UniProtKB-KW"/>
</dbReference>
<keyword evidence="2 6" id="KW-0812">Transmembrane</keyword>
<feature type="transmembrane region" description="Helical" evidence="6">
    <location>
        <begin position="183"/>
        <end position="200"/>
    </location>
</feature>
<evidence type="ECO:0000256" key="6">
    <source>
        <dbReference type="SAM" id="Phobius"/>
    </source>
</evidence>
<accession>A0A291QHU7</accession>
<reference evidence="8 9" key="1">
    <citation type="submission" date="2017-08" db="EMBL/GenBank/DDBJ databases">
        <title>Complete Genome Sequence of Streptomyces formicae KY5, the formicamycin producer.</title>
        <authorList>
            <person name="Holmes N.A."/>
            <person name="Devine R."/>
            <person name="Qin Z."/>
            <person name="Seipke R.F."/>
            <person name="Wilkinson B."/>
            <person name="Hutchings M.I."/>
        </authorList>
    </citation>
    <scope>NUCLEOTIDE SEQUENCE [LARGE SCALE GENOMIC DNA]</scope>
    <source>
        <strain evidence="8 9">KY5</strain>
    </source>
</reference>
<evidence type="ECO:0000256" key="5">
    <source>
        <dbReference type="ARBA" id="ARBA00023251"/>
    </source>
</evidence>
<feature type="transmembrane region" description="Helical" evidence="6">
    <location>
        <begin position="42"/>
        <end position="59"/>
    </location>
</feature>
<dbReference type="InterPro" id="IPR013525">
    <property type="entry name" value="ABC2_TM"/>
</dbReference>
<evidence type="ECO:0000313" key="8">
    <source>
        <dbReference type="EMBL" id="ATL31172.1"/>
    </source>
</evidence>
<feature type="transmembrane region" description="Helical" evidence="6">
    <location>
        <begin position="149"/>
        <end position="171"/>
    </location>
</feature>